<accession>A0A061DBU3</accession>
<dbReference type="GeneID" id="24566584"/>
<dbReference type="Proteomes" id="UP000033188">
    <property type="component" value="Chromosome 5"/>
</dbReference>
<dbReference type="KEGG" id="bbig:BBBOND_0405270"/>
<organism evidence="1 2">
    <name type="scientific">Babesia bigemina</name>
    <dbReference type="NCBI Taxonomy" id="5866"/>
    <lineage>
        <taxon>Eukaryota</taxon>
        <taxon>Sar</taxon>
        <taxon>Alveolata</taxon>
        <taxon>Apicomplexa</taxon>
        <taxon>Aconoidasida</taxon>
        <taxon>Piroplasmida</taxon>
        <taxon>Babesiidae</taxon>
        <taxon>Babesia</taxon>
    </lineage>
</organism>
<proteinExistence type="predicted"/>
<protein>
    <submittedName>
        <fullName evidence="1">Uncharacterized protein</fullName>
    </submittedName>
</protein>
<sequence length="96" mass="10475">MKDSQTPYPQLGSSIEEFSFTAQTAGMSSDLVTEHAHVNIMLGHRRKNATALVEIGITNQASLVKAASYVMGKYDDPVKDLKSKAFSEQGCFDVPH</sequence>
<gene>
    <name evidence="1" type="ORF">BBBOND_0405270</name>
</gene>
<dbReference type="VEuPathDB" id="PiroplasmaDB:BBBOND_0405270"/>
<evidence type="ECO:0000313" key="2">
    <source>
        <dbReference type="Proteomes" id="UP000033188"/>
    </source>
</evidence>
<evidence type="ECO:0000313" key="1">
    <source>
        <dbReference type="EMBL" id="CDR98043.1"/>
    </source>
</evidence>
<name>A0A061DBU3_BABBI</name>
<reference evidence="2" key="1">
    <citation type="journal article" date="2014" name="Nucleic Acids Res.">
        <title>The evolutionary dynamics of variant antigen genes in Babesia reveal a history of genomic innovation underlying host-parasite interaction.</title>
        <authorList>
            <person name="Jackson A.P."/>
            <person name="Otto T.D."/>
            <person name="Darby A."/>
            <person name="Ramaprasad A."/>
            <person name="Xia D."/>
            <person name="Echaide I.E."/>
            <person name="Farber M."/>
            <person name="Gahlot S."/>
            <person name="Gamble J."/>
            <person name="Gupta D."/>
            <person name="Gupta Y."/>
            <person name="Jackson L."/>
            <person name="Malandrin L."/>
            <person name="Malas T.B."/>
            <person name="Moussa E."/>
            <person name="Nair M."/>
            <person name="Reid A.J."/>
            <person name="Sanders M."/>
            <person name="Sharma J."/>
            <person name="Tracey A."/>
            <person name="Quail M.A."/>
            <person name="Weir W."/>
            <person name="Wastling J.M."/>
            <person name="Hall N."/>
            <person name="Willadsen P."/>
            <person name="Lingelbach K."/>
            <person name="Shiels B."/>
            <person name="Tait A."/>
            <person name="Berriman M."/>
            <person name="Allred D.R."/>
            <person name="Pain A."/>
        </authorList>
    </citation>
    <scope>NUCLEOTIDE SEQUENCE [LARGE SCALE GENOMIC DNA]</scope>
    <source>
        <strain evidence="2">Bond</strain>
    </source>
</reference>
<dbReference type="EMBL" id="LK391711">
    <property type="protein sequence ID" value="CDR98043.1"/>
    <property type="molecule type" value="Genomic_DNA"/>
</dbReference>
<dbReference type="RefSeq" id="XP_012770229.1">
    <property type="nucleotide sequence ID" value="XM_012914775.1"/>
</dbReference>
<dbReference type="AlphaFoldDB" id="A0A061DBU3"/>
<keyword evidence="2" id="KW-1185">Reference proteome</keyword>